<accession>A0A9W6WG25</accession>
<comment type="caution">
    <text evidence="1">The sequence shown here is derived from an EMBL/GenBank/DDBJ whole genome shotgun (WGS) entry which is preliminary data.</text>
</comment>
<dbReference type="PANTHER" id="PTHR22684">
    <property type="entry name" value="NULP1-RELATED"/>
    <property type="match status" value="1"/>
</dbReference>
<organism evidence="1 2">
    <name type="scientific">Phytophthora lilii</name>
    <dbReference type="NCBI Taxonomy" id="2077276"/>
    <lineage>
        <taxon>Eukaryota</taxon>
        <taxon>Sar</taxon>
        <taxon>Stramenopiles</taxon>
        <taxon>Oomycota</taxon>
        <taxon>Peronosporomycetes</taxon>
        <taxon>Peronosporales</taxon>
        <taxon>Peronosporaceae</taxon>
        <taxon>Phytophthora</taxon>
    </lineage>
</organism>
<evidence type="ECO:0000313" key="1">
    <source>
        <dbReference type="EMBL" id="GMF11270.1"/>
    </source>
</evidence>
<dbReference type="EMBL" id="BSXW01000072">
    <property type="protein sequence ID" value="GMF11270.1"/>
    <property type="molecule type" value="Genomic_DNA"/>
</dbReference>
<dbReference type="OrthoDB" id="205993at2759"/>
<proteinExistence type="predicted"/>
<reference evidence="1" key="1">
    <citation type="submission" date="2023-04" db="EMBL/GenBank/DDBJ databases">
        <title>Phytophthora lilii NBRC 32176.</title>
        <authorList>
            <person name="Ichikawa N."/>
            <person name="Sato H."/>
            <person name="Tonouchi N."/>
        </authorList>
    </citation>
    <scope>NUCLEOTIDE SEQUENCE</scope>
    <source>
        <strain evidence="1">NBRC 32176</strain>
    </source>
</reference>
<dbReference type="GO" id="GO:1990112">
    <property type="term" value="C:RQC complex"/>
    <property type="evidence" value="ECO:0007669"/>
    <property type="project" value="TreeGrafter"/>
</dbReference>
<evidence type="ECO:0000313" key="2">
    <source>
        <dbReference type="Proteomes" id="UP001165083"/>
    </source>
</evidence>
<name>A0A9W6WG25_9STRA</name>
<keyword evidence="2" id="KW-1185">Reference proteome</keyword>
<dbReference type="PANTHER" id="PTHR22684:SF0">
    <property type="entry name" value="RIBOSOME QUALITY CONTROL COMPLEX SUBUNIT TCF25"/>
    <property type="match status" value="1"/>
</dbReference>
<dbReference type="AlphaFoldDB" id="A0A9W6WG25"/>
<gene>
    <name evidence="1" type="ORF">Plil01_000199200</name>
</gene>
<dbReference type="Proteomes" id="UP001165083">
    <property type="component" value="Unassembled WGS sequence"/>
</dbReference>
<sequence>MYAANCSMMLPRCTCADNAIFLQMTASWQPILSSRVFANARSVDGEHSVLQHLLDIYVTRNHSIWKVNDAQAFLLRSAQHALASPALVSANPQVLELPACLHKYLRAVSAGKNCEQPNVRFCNCEADLCIGVVLDYSDEITTLPADHPMLQPPQLQNGQPLDAEALAALARAQEEFEAGNLPADANPLLLFLQTLLPWNHVQGAGQQPPPPPPPQ</sequence>
<dbReference type="InterPro" id="IPR006994">
    <property type="entry name" value="TCF25/Rqc1"/>
</dbReference>
<protein>
    <submittedName>
        <fullName evidence="1">Unnamed protein product</fullName>
    </submittedName>
</protein>